<feature type="transmembrane region" description="Helical" evidence="1">
    <location>
        <begin position="123"/>
        <end position="142"/>
    </location>
</feature>
<dbReference type="InterPro" id="IPR055568">
    <property type="entry name" value="DUF7144"/>
</dbReference>
<accession>A0A561WK53</accession>
<name>A0A561WK53_ACTTI</name>
<evidence type="ECO:0000256" key="1">
    <source>
        <dbReference type="SAM" id="Phobius"/>
    </source>
</evidence>
<feature type="domain" description="DUF7144" evidence="2">
    <location>
        <begin position="31"/>
        <end position="146"/>
    </location>
</feature>
<dbReference type="RefSeq" id="WP_122977405.1">
    <property type="nucleotide sequence ID" value="NZ_BOMX01000077.1"/>
</dbReference>
<dbReference type="AlphaFoldDB" id="A0A561WK53"/>
<organism evidence="3 4">
    <name type="scientific">Actinoplanes teichomyceticus</name>
    <dbReference type="NCBI Taxonomy" id="1867"/>
    <lineage>
        <taxon>Bacteria</taxon>
        <taxon>Bacillati</taxon>
        <taxon>Actinomycetota</taxon>
        <taxon>Actinomycetes</taxon>
        <taxon>Micromonosporales</taxon>
        <taxon>Micromonosporaceae</taxon>
        <taxon>Actinoplanes</taxon>
    </lineage>
</organism>
<proteinExistence type="predicted"/>
<dbReference type="OrthoDB" id="4482242at2"/>
<dbReference type="Proteomes" id="UP000320239">
    <property type="component" value="Unassembled WGS sequence"/>
</dbReference>
<feature type="transmembrane region" description="Helical" evidence="1">
    <location>
        <begin position="100"/>
        <end position="117"/>
    </location>
</feature>
<dbReference type="Pfam" id="PF23636">
    <property type="entry name" value="DUF7144"/>
    <property type="match status" value="1"/>
</dbReference>
<evidence type="ECO:0000313" key="3">
    <source>
        <dbReference type="EMBL" id="TWG24254.1"/>
    </source>
</evidence>
<comment type="caution">
    <text evidence="3">The sequence shown here is derived from an EMBL/GenBank/DDBJ whole genome shotgun (WGS) entry which is preliminary data.</text>
</comment>
<gene>
    <name evidence="3" type="ORF">FHX34_102807</name>
</gene>
<reference evidence="3 4" key="1">
    <citation type="submission" date="2019-06" db="EMBL/GenBank/DDBJ databases">
        <title>Sequencing the genomes of 1000 actinobacteria strains.</title>
        <authorList>
            <person name="Klenk H.-P."/>
        </authorList>
    </citation>
    <scope>NUCLEOTIDE SEQUENCE [LARGE SCALE GENOMIC DNA]</scope>
    <source>
        <strain evidence="3 4">DSM 43866</strain>
    </source>
</reference>
<keyword evidence="1" id="KW-1133">Transmembrane helix</keyword>
<keyword evidence="4" id="KW-1185">Reference proteome</keyword>
<sequence>MSSTQERTGYTQQPSYGMPVPGRESTGWAGMVLFAGVMMLLLGSFQAIEGLVAIVRDNYYLATSSGLVLTFDYTTWGWTHLVLGAIAVAAGVGLLAGQTWARVVGIAIAGLSALMNMMFLPAYPVWCAIVIAVDVLVIYALAAHGREIGYH</sequence>
<dbReference type="EMBL" id="VIWY01000002">
    <property type="protein sequence ID" value="TWG24254.1"/>
    <property type="molecule type" value="Genomic_DNA"/>
</dbReference>
<keyword evidence="1" id="KW-0472">Membrane</keyword>
<feature type="transmembrane region" description="Helical" evidence="1">
    <location>
        <begin position="28"/>
        <end position="55"/>
    </location>
</feature>
<evidence type="ECO:0000313" key="4">
    <source>
        <dbReference type="Proteomes" id="UP000320239"/>
    </source>
</evidence>
<protein>
    <recommendedName>
        <fullName evidence="2">DUF7144 domain-containing protein</fullName>
    </recommendedName>
</protein>
<keyword evidence="1" id="KW-0812">Transmembrane</keyword>
<feature type="transmembrane region" description="Helical" evidence="1">
    <location>
        <begin position="75"/>
        <end position="95"/>
    </location>
</feature>
<evidence type="ECO:0000259" key="2">
    <source>
        <dbReference type="Pfam" id="PF23636"/>
    </source>
</evidence>